<evidence type="ECO:0000313" key="2">
    <source>
        <dbReference type="EMBL" id="CAF4306717.1"/>
    </source>
</evidence>
<evidence type="ECO:0000313" key="3">
    <source>
        <dbReference type="Proteomes" id="UP000682733"/>
    </source>
</evidence>
<dbReference type="EMBL" id="CAJOBA010058277">
    <property type="protein sequence ID" value="CAF4306717.1"/>
    <property type="molecule type" value="Genomic_DNA"/>
</dbReference>
<reference evidence="2" key="1">
    <citation type="submission" date="2021-02" db="EMBL/GenBank/DDBJ databases">
        <authorList>
            <person name="Nowell W R."/>
        </authorList>
    </citation>
    <scope>NUCLEOTIDE SEQUENCE</scope>
</reference>
<accession>A0A8S2TT01</accession>
<dbReference type="Proteomes" id="UP000682733">
    <property type="component" value="Unassembled WGS sequence"/>
</dbReference>
<gene>
    <name evidence="1" type="ORF">OVA965_LOCUS37726</name>
    <name evidence="2" type="ORF">TMI583_LOCUS38842</name>
</gene>
<sequence length="94" mass="10696">MPIPEDNDQVQYLTHTIELIRAVITHHQEIFPNDGGRVYKKFATISIDVEEGSDRDEDGEGISKQCSLHREGIGSDDDSDYCTEDQNLIETDVW</sequence>
<dbReference type="AlphaFoldDB" id="A0A8S2TT01"/>
<proteinExistence type="predicted"/>
<evidence type="ECO:0000313" key="1">
    <source>
        <dbReference type="EMBL" id="CAF1519634.1"/>
    </source>
</evidence>
<dbReference type="EMBL" id="CAJNOK010036138">
    <property type="protein sequence ID" value="CAF1519634.1"/>
    <property type="molecule type" value="Genomic_DNA"/>
</dbReference>
<protein>
    <submittedName>
        <fullName evidence="2">Uncharacterized protein</fullName>
    </submittedName>
</protein>
<comment type="caution">
    <text evidence="2">The sequence shown here is derived from an EMBL/GenBank/DDBJ whole genome shotgun (WGS) entry which is preliminary data.</text>
</comment>
<dbReference type="Proteomes" id="UP000677228">
    <property type="component" value="Unassembled WGS sequence"/>
</dbReference>
<organism evidence="2 3">
    <name type="scientific">Didymodactylos carnosus</name>
    <dbReference type="NCBI Taxonomy" id="1234261"/>
    <lineage>
        <taxon>Eukaryota</taxon>
        <taxon>Metazoa</taxon>
        <taxon>Spiralia</taxon>
        <taxon>Gnathifera</taxon>
        <taxon>Rotifera</taxon>
        <taxon>Eurotatoria</taxon>
        <taxon>Bdelloidea</taxon>
        <taxon>Philodinida</taxon>
        <taxon>Philodinidae</taxon>
        <taxon>Didymodactylos</taxon>
    </lineage>
</organism>
<name>A0A8S2TT01_9BILA</name>